<protein>
    <submittedName>
        <fullName evidence="1">Uncharacterized protein</fullName>
    </submittedName>
</protein>
<organism evidence="1 2">
    <name type="scientific">Teichococcus coralli</name>
    <dbReference type="NCBI Taxonomy" id="2545983"/>
    <lineage>
        <taxon>Bacteria</taxon>
        <taxon>Pseudomonadati</taxon>
        <taxon>Pseudomonadota</taxon>
        <taxon>Alphaproteobacteria</taxon>
        <taxon>Acetobacterales</taxon>
        <taxon>Roseomonadaceae</taxon>
        <taxon>Roseomonas</taxon>
    </lineage>
</organism>
<dbReference type="AlphaFoldDB" id="A0A845BFF2"/>
<dbReference type="EMBL" id="SNVJ01000029">
    <property type="protein sequence ID" value="MXP65831.1"/>
    <property type="molecule type" value="Genomic_DNA"/>
</dbReference>
<comment type="caution">
    <text evidence="1">The sequence shown here is derived from an EMBL/GenBank/DDBJ whole genome shotgun (WGS) entry which is preliminary data.</text>
</comment>
<accession>A0A845BFF2</accession>
<evidence type="ECO:0000313" key="1">
    <source>
        <dbReference type="EMBL" id="MXP65831.1"/>
    </source>
</evidence>
<sequence length="71" mass="7791">MFEVREEKDGSFSVWITGRERVAMLKSAAAAEALMDALEDAWDDAFMRAVAEVQEDYGADFIDPLPPGGGH</sequence>
<keyword evidence="2" id="KW-1185">Reference proteome</keyword>
<dbReference type="Proteomes" id="UP000460715">
    <property type="component" value="Unassembled WGS sequence"/>
</dbReference>
<name>A0A845BFF2_9PROT</name>
<proteinExistence type="predicted"/>
<dbReference type="RefSeq" id="WP_160939239.1">
    <property type="nucleotide sequence ID" value="NZ_SNVJ01000029.1"/>
</dbReference>
<gene>
    <name evidence="1" type="ORF">E0493_20995</name>
</gene>
<evidence type="ECO:0000313" key="2">
    <source>
        <dbReference type="Proteomes" id="UP000460715"/>
    </source>
</evidence>
<reference evidence="1 2" key="1">
    <citation type="submission" date="2019-03" db="EMBL/GenBank/DDBJ databases">
        <title>Roseomonas sp. a novel Roseomonas species isolated from Sea whip Gorgonian.</title>
        <authorList>
            <person name="Li F."/>
            <person name="Pan X."/>
            <person name="Huang S."/>
            <person name="Li Z."/>
            <person name="Meng B."/>
        </authorList>
    </citation>
    <scope>NUCLEOTIDE SEQUENCE [LARGE SCALE GENOMIC DNA]</scope>
    <source>
        <strain evidence="1 2">M0104</strain>
    </source>
</reference>